<evidence type="ECO:0000313" key="11">
    <source>
        <dbReference type="EMBL" id="KGP91156.1"/>
    </source>
</evidence>
<dbReference type="STRING" id="1385513.N780_07910"/>
<gene>
    <name evidence="11" type="ORF">N780_07910</name>
</gene>
<keyword evidence="5 10" id="KW-0812">Transmembrane</keyword>
<evidence type="ECO:0000256" key="9">
    <source>
        <dbReference type="ARBA" id="ARBA00023136"/>
    </source>
</evidence>
<keyword evidence="2" id="KW-0813">Transport</keyword>
<evidence type="ECO:0000256" key="10">
    <source>
        <dbReference type="SAM" id="Phobius"/>
    </source>
</evidence>
<keyword evidence="6" id="KW-0630">Potassium</keyword>
<feature type="transmembrane region" description="Helical" evidence="10">
    <location>
        <begin position="224"/>
        <end position="245"/>
    </location>
</feature>
<sequence>MKRREKRMEWNPPQILITTFLSLILLGTLILLLPISTTDGISFIDALFTSTSAMTVTGLVVVDTGTAFTYFGEIVIMMLIQLGGLGIMTFAVLIYLALGRKIGIRERLLIKQALNQNTIGGVIALAKRLLIFSLIMEAMAIVFLSLVWVPELGWGQGLYASVFHAISAFNNAGFSIWSDSLSGYVGDPVINIVITILFIIGGIGFTVVFDMWQSKEFRQVSLHSKLMIIGTLAINIFSFLMIFVLEYNNPNTLASMSTPDQIQSAYFQAVTPRTAGFNTLDIGSMEHASLFYMIILMFIGGGSASTAGGIKLTTAILIVLATFTFYKQREEVVTFKRSLPYSLVLRALSLAMGSVLVVLVAIFILNLTEDAPFLDIVFEGVSAFGTVGLSMGLTGSLTIIGKITIILTMLVGKLGPLTFAFAFAKHRIDRVKYPKEDVLTG</sequence>
<feature type="transmembrane region" description="Helical" evidence="10">
    <location>
        <begin position="74"/>
        <end position="98"/>
    </location>
</feature>
<evidence type="ECO:0000256" key="4">
    <source>
        <dbReference type="ARBA" id="ARBA00022538"/>
    </source>
</evidence>
<dbReference type="Proteomes" id="UP000030153">
    <property type="component" value="Unassembled WGS sequence"/>
</dbReference>
<evidence type="ECO:0000256" key="8">
    <source>
        <dbReference type="ARBA" id="ARBA00023065"/>
    </source>
</evidence>
<dbReference type="InterPro" id="IPR004772">
    <property type="entry name" value="TrkH"/>
</dbReference>
<dbReference type="AlphaFoldDB" id="A0A0A2UX92"/>
<keyword evidence="8" id="KW-0406">Ion transport</keyword>
<feature type="transmembrane region" description="Helical" evidence="10">
    <location>
        <begin position="343"/>
        <end position="365"/>
    </location>
</feature>
<keyword evidence="12" id="KW-1185">Reference proteome</keyword>
<dbReference type="eggNOG" id="COG0168">
    <property type="taxonomic scope" value="Bacteria"/>
</dbReference>
<feature type="transmembrane region" description="Helical" evidence="10">
    <location>
        <begin position="129"/>
        <end position="149"/>
    </location>
</feature>
<keyword evidence="4" id="KW-0633">Potassium transport</keyword>
<keyword evidence="7 10" id="KW-1133">Transmembrane helix</keyword>
<evidence type="ECO:0000313" key="12">
    <source>
        <dbReference type="Proteomes" id="UP000030153"/>
    </source>
</evidence>
<comment type="caution">
    <text evidence="11">The sequence shown here is derived from an EMBL/GenBank/DDBJ whole genome shotgun (WGS) entry which is preliminary data.</text>
</comment>
<evidence type="ECO:0000256" key="3">
    <source>
        <dbReference type="ARBA" id="ARBA00022475"/>
    </source>
</evidence>
<feature type="transmembrane region" description="Helical" evidence="10">
    <location>
        <begin position="290"/>
        <end position="323"/>
    </location>
</feature>
<dbReference type="PANTHER" id="PTHR32024">
    <property type="entry name" value="TRK SYSTEM POTASSIUM UPTAKE PROTEIN TRKG-RELATED"/>
    <property type="match status" value="1"/>
</dbReference>
<evidence type="ECO:0000256" key="5">
    <source>
        <dbReference type="ARBA" id="ARBA00022692"/>
    </source>
</evidence>
<feature type="transmembrane region" description="Helical" evidence="10">
    <location>
        <begin position="189"/>
        <end position="212"/>
    </location>
</feature>
<reference evidence="11 12" key="1">
    <citation type="submission" date="2013-08" db="EMBL/GenBank/DDBJ databases">
        <title>Genome of Pontibacillus chungwhensis.</title>
        <authorList>
            <person name="Wang Q."/>
            <person name="Wang G."/>
        </authorList>
    </citation>
    <scope>NUCLEOTIDE SEQUENCE [LARGE SCALE GENOMIC DNA]</scope>
    <source>
        <strain evidence="11 12">BH030062</strain>
    </source>
</reference>
<feature type="transmembrane region" description="Helical" evidence="10">
    <location>
        <begin position="399"/>
        <end position="424"/>
    </location>
</feature>
<dbReference type="RefSeq" id="WP_036783401.1">
    <property type="nucleotide sequence ID" value="NZ_AVBG01000007.1"/>
</dbReference>
<accession>A0A0A2UX92</accession>
<organism evidence="11 12">
    <name type="scientific">Pontibacillus chungwhensis BH030062</name>
    <dbReference type="NCBI Taxonomy" id="1385513"/>
    <lineage>
        <taxon>Bacteria</taxon>
        <taxon>Bacillati</taxon>
        <taxon>Bacillota</taxon>
        <taxon>Bacilli</taxon>
        <taxon>Bacillales</taxon>
        <taxon>Bacillaceae</taxon>
        <taxon>Pontibacillus</taxon>
    </lineage>
</organism>
<proteinExistence type="predicted"/>
<dbReference type="PANTHER" id="PTHR32024:SF1">
    <property type="entry name" value="KTR SYSTEM POTASSIUM UPTAKE PROTEIN B"/>
    <property type="match status" value="1"/>
</dbReference>
<evidence type="ECO:0000256" key="6">
    <source>
        <dbReference type="ARBA" id="ARBA00022958"/>
    </source>
</evidence>
<comment type="subcellular location">
    <subcellularLocation>
        <location evidence="1">Cell membrane</location>
        <topology evidence="1">Multi-pass membrane protein</topology>
    </subcellularLocation>
</comment>
<protein>
    <submittedName>
        <fullName evidence="11">Ktr system potassium transporter B</fullName>
    </submittedName>
</protein>
<evidence type="ECO:0000256" key="2">
    <source>
        <dbReference type="ARBA" id="ARBA00022448"/>
    </source>
</evidence>
<evidence type="ECO:0000256" key="1">
    <source>
        <dbReference type="ARBA" id="ARBA00004651"/>
    </source>
</evidence>
<keyword evidence="3" id="KW-1003">Cell membrane</keyword>
<evidence type="ECO:0000256" key="7">
    <source>
        <dbReference type="ARBA" id="ARBA00022989"/>
    </source>
</evidence>
<dbReference type="EMBL" id="AVBG01000007">
    <property type="protein sequence ID" value="KGP91156.1"/>
    <property type="molecule type" value="Genomic_DNA"/>
</dbReference>
<dbReference type="GO" id="GO:0005886">
    <property type="term" value="C:plasma membrane"/>
    <property type="evidence" value="ECO:0007669"/>
    <property type="project" value="UniProtKB-SubCell"/>
</dbReference>
<dbReference type="InterPro" id="IPR003445">
    <property type="entry name" value="Cat_transpt"/>
</dbReference>
<keyword evidence="9 10" id="KW-0472">Membrane</keyword>
<name>A0A0A2UX92_9BACI</name>
<dbReference type="NCBIfam" id="TIGR00933">
    <property type="entry name" value="2a38"/>
    <property type="match status" value="1"/>
</dbReference>
<dbReference type="Pfam" id="PF02386">
    <property type="entry name" value="TrkH"/>
    <property type="match status" value="1"/>
</dbReference>
<dbReference type="OrthoDB" id="9810952at2"/>
<dbReference type="GO" id="GO:0015379">
    <property type="term" value="F:potassium:chloride symporter activity"/>
    <property type="evidence" value="ECO:0007669"/>
    <property type="project" value="InterPro"/>
</dbReference>